<dbReference type="InterPro" id="IPR050277">
    <property type="entry name" value="Sodium:Solute_Symporter"/>
</dbReference>
<dbReference type="Pfam" id="PF00474">
    <property type="entry name" value="SSF"/>
    <property type="match status" value="1"/>
</dbReference>
<dbReference type="PANTHER" id="PTHR48086:SF6">
    <property type="entry name" value="CATION_ACETATE SYMPORTER ACTP"/>
    <property type="match status" value="1"/>
</dbReference>
<feature type="transmembrane region" description="Helical" evidence="7">
    <location>
        <begin position="116"/>
        <end position="139"/>
    </location>
</feature>
<feature type="transmembrane region" description="Helical" evidence="7">
    <location>
        <begin position="370"/>
        <end position="389"/>
    </location>
</feature>
<evidence type="ECO:0000256" key="1">
    <source>
        <dbReference type="ARBA" id="ARBA00004651"/>
    </source>
</evidence>
<keyword evidence="7" id="KW-0812">Transmembrane</keyword>
<feature type="transmembrane region" description="Helical" evidence="7">
    <location>
        <begin position="151"/>
        <end position="170"/>
    </location>
</feature>
<name>A0ABM8VL20_9BACL</name>
<keyword evidence="9" id="KW-1185">Reference proteome</keyword>
<protein>
    <submittedName>
        <fullName evidence="8">Cation/acetate symporter ActP</fullName>
    </submittedName>
</protein>
<evidence type="ECO:0000256" key="3">
    <source>
        <dbReference type="ARBA" id="ARBA00022847"/>
    </source>
</evidence>
<keyword evidence="5" id="KW-0406">Ion transport</keyword>
<keyword evidence="7" id="KW-0472">Membrane</keyword>
<reference evidence="8 9" key="1">
    <citation type="submission" date="2021-06" db="EMBL/GenBank/DDBJ databases">
        <authorList>
            <person name="Criscuolo A."/>
        </authorList>
    </citation>
    <scope>NUCLEOTIDE SEQUENCE [LARGE SCALE GENOMIC DNA]</scope>
    <source>
        <strain evidence="9">CIP 111802</strain>
    </source>
</reference>
<feature type="transmembrane region" description="Helical" evidence="7">
    <location>
        <begin position="320"/>
        <end position="349"/>
    </location>
</feature>
<sequence>MNLTAFILFLAIVGMTLVITYFAAKKTNSTSEFYTAGGGLTGWQNGLAIAGDYMSAASFLGIAGTIALAGFDGFFYSIGFLVAYLVVLYLVAEPLRNLGKYTMADMIAARYDNKKVRGVAALNTIVISIFYMIAQLVGAGSLIKLLLGLDYTTSVLIVGVLMTVYVVFGGMRATSWVQIIKAILLMAGTLIVSLIVFGKFHFSLTDMFEQMKAATPLKETFLNPGNKYKIPLDTLSLNLALVLGTAGLPHILIRFFTVKDAPTARSSVVHATWLIGIFYVMTVFLGFGAAAFVGYDAIMAADKGGNMAAPLLAKALGGDFFFAFISAVAFATILAVVTGLVLSAASAFAHDFYTHIIRRGDAGEKEQMKVARWASVGVAVLSILLSLFAQKLNVAFLVSVAFAIAASANLPVILFTIFWRRFNTTGAIVGMLTGLISAIILVVLSPSVWSPEAGKAILVGHPLFPLANPGIVSIPLGFIGAMIGTLLTSGKNVPAAASEKFDEILVRANTGIRPSGE</sequence>
<feature type="transmembrane region" description="Helical" evidence="7">
    <location>
        <begin position="469"/>
        <end position="488"/>
    </location>
</feature>
<dbReference type="EMBL" id="CAJVCE010000011">
    <property type="protein sequence ID" value="CAG7647693.1"/>
    <property type="molecule type" value="Genomic_DNA"/>
</dbReference>
<dbReference type="RefSeq" id="WP_218100330.1">
    <property type="nucleotide sequence ID" value="NZ_CAJVCE010000011.1"/>
</dbReference>
<keyword evidence="4" id="KW-0915">Sodium</keyword>
<dbReference type="PROSITE" id="PS00457">
    <property type="entry name" value="NA_SOLUT_SYMP_2"/>
    <property type="match status" value="1"/>
</dbReference>
<comment type="similarity">
    <text evidence="6">Belongs to the sodium:solute symporter (SSF) (TC 2.A.21) family.</text>
</comment>
<dbReference type="Proteomes" id="UP000730618">
    <property type="component" value="Unassembled WGS sequence"/>
</dbReference>
<keyword evidence="7" id="KW-1133">Transmembrane helix</keyword>
<dbReference type="InterPro" id="IPR018212">
    <property type="entry name" value="Na/solute_symporter_CS"/>
</dbReference>
<evidence type="ECO:0000256" key="2">
    <source>
        <dbReference type="ARBA" id="ARBA00022475"/>
    </source>
</evidence>
<evidence type="ECO:0000256" key="7">
    <source>
        <dbReference type="SAM" id="Phobius"/>
    </source>
</evidence>
<organism evidence="8 9">
    <name type="scientific">Paenibacillus allorhizosphaerae</name>
    <dbReference type="NCBI Taxonomy" id="2849866"/>
    <lineage>
        <taxon>Bacteria</taxon>
        <taxon>Bacillati</taxon>
        <taxon>Bacillota</taxon>
        <taxon>Bacilli</taxon>
        <taxon>Bacillales</taxon>
        <taxon>Paenibacillaceae</taxon>
        <taxon>Paenibacillus</taxon>
    </lineage>
</organism>
<feature type="transmembrane region" description="Helical" evidence="7">
    <location>
        <begin position="268"/>
        <end position="293"/>
    </location>
</feature>
<evidence type="ECO:0000313" key="8">
    <source>
        <dbReference type="EMBL" id="CAG7647693.1"/>
    </source>
</evidence>
<feature type="transmembrane region" description="Helical" evidence="7">
    <location>
        <begin position="426"/>
        <end position="449"/>
    </location>
</feature>
<feature type="transmembrane region" description="Helical" evidence="7">
    <location>
        <begin position="74"/>
        <end position="95"/>
    </location>
</feature>
<feature type="transmembrane region" description="Helical" evidence="7">
    <location>
        <begin position="6"/>
        <end position="24"/>
    </location>
</feature>
<evidence type="ECO:0000256" key="6">
    <source>
        <dbReference type="RuleBase" id="RU362091"/>
    </source>
</evidence>
<evidence type="ECO:0000256" key="5">
    <source>
        <dbReference type="ARBA" id="ARBA00023065"/>
    </source>
</evidence>
<comment type="subcellular location">
    <subcellularLocation>
        <location evidence="1">Cell membrane</location>
        <topology evidence="1">Multi-pass membrane protein</topology>
    </subcellularLocation>
</comment>
<accession>A0ABM8VL20</accession>
<keyword evidence="3" id="KW-0813">Transport</keyword>
<proteinExistence type="inferred from homology"/>
<evidence type="ECO:0000256" key="4">
    <source>
        <dbReference type="ARBA" id="ARBA00023053"/>
    </source>
</evidence>
<feature type="transmembrane region" description="Helical" evidence="7">
    <location>
        <begin position="45"/>
        <end position="68"/>
    </location>
</feature>
<comment type="caution">
    <text evidence="8">The sequence shown here is derived from an EMBL/GenBank/DDBJ whole genome shotgun (WGS) entry which is preliminary data.</text>
</comment>
<keyword evidence="2" id="KW-1003">Cell membrane</keyword>
<gene>
    <name evidence="8" type="primary">actP</name>
    <name evidence="8" type="ORF">PAECIP111802_04041</name>
</gene>
<keyword evidence="3" id="KW-0769">Symport</keyword>
<feature type="transmembrane region" description="Helical" evidence="7">
    <location>
        <begin position="395"/>
        <end position="419"/>
    </location>
</feature>
<dbReference type="NCBIfam" id="TIGR00813">
    <property type="entry name" value="sss"/>
    <property type="match status" value="1"/>
</dbReference>
<dbReference type="PROSITE" id="PS00456">
    <property type="entry name" value="NA_SOLUT_SYMP_1"/>
    <property type="match status" value="1"/>
</dbReference>
<dbReference type="PROSITE" id="PS50283">
    <property type="entry name" value="NA_SOLUT_SYMP_3"/>
    <property type="match status" value="1"/>
</dbReference>
<dbReference type="CDD" id="cd11480">
    <property type="entry name" value="SLC5sbd_u4"/>
    <property type="match status" value="1"/>
</dbReference>
<evidence type="ECO:0000313" key="9">
    <source>
        <dbReference type="Proteomes" id="UP000730618"/>
    </source>
</evidence>
<dbReference type="PANTHER" id="PTHR48086">
    <property type="entry name" value="SODIUM/PROLINE SYMPORTER-RELATED"/>
    <property type="match status" value="1"/>
</dbReference>
<feature type="transmembrane region" description="Helical" evidence="7">
    <location>
        <begin position="235"/>
        <end position="256"/>
    </location>
</feature>
<dbReference type="InterPro" id="IPR001734">
    <property type="entry name" value="Na/solute_symporter"/>
</dbReference>
<feature type="transmembrane region" description="Helical" evidence="7">
    <location>
        <begin position="182"/>
        <end position="202"/>
    </location>
</feature>